<comment type="caution">
    <text evidence="3">The sequence shown here is derived from an EMBL/GenBank/DDBJ whole genome shotgun (WGS) entry which is preliminary data.</text>
</comment>
<feature type="compositionally biased region" description="Basic and acidic residues" evidence="1">
    <location>
        <begin position="1"/>
        <end position="11"/>
    </location>
</feature>
<keyword evidence="2" id="KW-0472">Membrane</keyword>
<dbReference type="InParanoid" id="A0A1Z5JQZ3"/>
<keyword evidence="4" id="KW-1185">Reference proteome</keyword>
<feature type="compositionally biased region" description="Low complexity" evidence="1">
    <location>
        <begin position="116"/>
        <end position="130"/>
    </location>
</feature>
<evidence type="ECO:0000313" key="3">
    <source>
        <dbReference type="EMBL" id="GAX16443.1"/>
    </source>
</evidence>
<gene>
    <name evidence="3" type="ORF">FisN_19Lh021</name>
</gene>
<dbReference type="EMBL" id="BDSP01000106">
    <property type="protein sequence ID" value="GAX16443.1"/>
    <property type="molecule type" value="Genomic_DNA"/>
</dbReference>
<organism evidence="3 4">
    <name type="scientific">Fistulifera solaris</name>
    <name type="common">Oleaginous diatom</name>
    <dbReference type="NCBI Taxonomy" id="1519565"/>
    <lineage>
        <taxon>Eukaryota</taxon>
        <taxon>Sar</taxon>
        <taxon>Stramenopiles</taxon>
        <taxon>Ochrophyta</taxon>
        <taxon>Bacillariophyta</taxon>
        <taxon>Bacillariophyceae</taxon>
        <taxon>Bacillariophycidae</taxon>
        <taxon>Naviculales</taxon>
        <taxon>Naviculaceae</taxon>
        <taxon>Fistulifera</taxon>
    </lineage>
</organism>
<feature type="transmembrane region" description="Helical" evidence="2">
    <location>
        <begin position="308"/>
        <end position="326"/>
    </location>
</feature>
<feature type="region of interest" description="Disordered" evidence="1">
    <location>
        <begin position="113"/>
        <end position="138"/>
    </location>
</feature>
<keyword evidence="2" id="KW-0812">Transmembrane</keyword>
<name>A0A1Z5JQZ3_FISSO</name>
<reference evidence="3 4" key="1">
    <citation type="journal article" date="2015" name="Plant Cell">
        <title>Oil accumulation by the oleaginous diatom Fistulifera solaris as revealed by the genome and transcriptome.</title>
        <authorList>
            <person name="Tanaka T."/>
            <person name="Maeda Y."/>
            <person name="Veluchamy A."/>
            <person name="Tanaka M."/>
            <person name="Abida H."/>
            <person name="Marechal E."/>
            <person name="Bowler C."/>
            <person name="Muto M."/>
            <person name="Sunaga Y."/>
            <person name="Tanaka M."/>
            <person name="Yoshino T."/>
            <person name="Taniguchi T."/>
            <person name="Fukuda Y."/>
            <person name="Nemoto M."/>
            <person name="Matsumoto M."/>
            <person name="Wong P.S."/>
            <person name="Aburatani S."/>
            <person name="Fujibuchi W."/>
        </authorList>
    </citation>
    <scope>NUCLEOTIDE SEQUENCE [LARGE SCALE GENOMIC DNA]</scope>
    <source>
        <strain evidence="3 4">JPCC DA0580</strain>
    </source>
</reference>
<feature type="region of interest" description="Disordered" evidence="1">
    <location>
        <begin position="1"/>
        <end position="37"/>
    </location>
</feature>
<feature type="transmembrane region" description="Helical" evidence="2">
    <location>
        <begin position="277"/>
        <end position="296"/>
    </location>
</feature>
<feature type="compositionally biased region" description="Basic and acidic residues" evidence="1">
    <location>
        <begin position="27"/>
        <end position="37"/>
    </location>
</feature>
<evidence type="ECO:0000256" key="2">
    <source>
        <dbReference type="SAM" id="Phobius"/>
    </source>
</evidence>
<sequence length="377" mass="41298">MSEAPKDHENHYVAPILQETKTPMDNSTREKIDDDAQEKTQTVMNAITDATNKTANASDPPPPVPFEQEQLTRNNNEKGGVHLPQLAGEQIQHHPQTNKNSNQWAETFKARTRSCANPNATTASTTATTNIDPSSTTVNPPPPDLVSVALPAHQLVFPNRDVLPVAQLLILGMVGILVGWLGNAVVGTSCYFASVNVTVQQKEKEMHFGLYKYSSADNGSNGYEYCVPYSGSYAKQAPFVARTMNVLAFFFGTMTLMVLWWTLVMGSSLVRPSLWMWSSRAAIMAGLCQLTTLSFYAEAICRQHTCHLGPASYLNGIVAVVWFGIAREMRLRSPHRTSDDNASHLLETDPICGDIGNNKAALELPERGSTYEPPGVC</sequence>
<evidence type="ECO:0000313" key="4">
    <source>
        <dbReference type="Proteomes" id="UP000198406"/>
    </source>
</evidence>
<feature type="transmembrane region" description="Helical" evidence="2">
    <location>
        <begin position="246"/>
        <end position="265"/>
    </location>
</feature>
<protein>
    <submittedName>
        <fullName evidence="3">Uncharacterized protein</fullName>
    </submittedName>
</protein>
<accession>A0A1Z5JQZ3</accession>
<proteinExistence type="predicted"/>
<dbReference type="Proteomes" id="UP000198406">
    <property type="component" value="Unassembled WGS sequence"/>
</dbReference>
<dbReference type="AlphaFoldDB" id="A0A1Z5JQZ3"/>
<evidence type="ECO:0000256" key="1">
    <source>
        <dbReference type="SAM" id="MobiDB-lite"/>
    </source>
</evidence>
<feature type="transmembrane region" description="Helical" evidence="2">
    <location>
        <begin position="162"/>
        <end position="182"/>
    </location>
</feature>
<keyword evidence="2" id="KW-1133">Transmembrane helix</keyword>